<gene>
    <name evidence="2" type="ORF">OG549_22590</name>
</gene>
<protein>
    <submittedName>
        <fullName evidence="2">Helix-turn-helix domain-containing protein</fullName>
    </submittedName>
</protein>
<dbReference type="AlphaFoldDB" id="A0AAU2V777"/>
<dbReference type="SMART" id="SM00530">
    <property type="entry name" value="HTH_XRE"/>
    <property type="match status" value="1"/>
</dbReference>
<evidence type="ECO:0000259" key="1">
    <source>
        <dbReference type="PROSITE" id="PS50943"/>
    </source>
</evidence>
<name>A0AAU2V777_9ACTN</name>
<feature type="domain" description="HTH cro/C1-type" evidence="1">
    <location>
        <begin position="8"/>
        <end position="62"/>
    </location>
</feature>
<dbReference type="Gene3D" id="1.10.260.40">
    <property type="entry name" value="lambda repressor-like DNA-binding domains"/>
    <property type="match status" value="1"/>
</dbReference>
<dbReference type="EMBL" id="CP108318">
    <property type="protein sequence ID" value="WTW63215.1"/>
    <property type="molecule type" value="Genomic_DNA"/>
</dbReference>
<sequence length="389" mass="42977">MGQRRYRLAERRKSVGMTQETLAERLGVDRTTVVRWEAGKGSPQPWQRPRLANLLGVTVLELESLLVHPIDGAELDQQRREHALRNPSKVDLVTVGEMRQEFDALAERYDRVPSASLLAKGGEQLSHLTFLAREARGGRIQRELLSIQADASVLMGQLAWDASQRRDQATARNYYDQSGQIARRLRDQTLEARALLRTSYVALYGTQQDPRTGLDLALQAAETARSTSPAVTGLALLHAGEAHAMLGEERAFERTLIQAEQALEKSDDTDAAVGLVSSTQIGRLSGSCYLSLGQHRRAQLILEATAAELQDRKKSRAIVLGNLTLAYIRQRELDAAVETLGMAIAELEETRGGGGMNIVFGAARELRPWRQESIVADVHDRLLALMMAA</sequence>
<dbReference type="InterPro" id="IPR001387">
    <property type="entry name" value="Cro/C1-type_HTH"/>
</dbReference>
<organism evidence="2">
    <name type="scientific">Streptomyces sp. NBC_00003</name>
    <dbReference type="NCBI Taxonomy" id="2903608"/>
    <lineage>
        <taxon>Bacteria</taxon>
        <taxon>Bacillati</taxon>
        <taxon>Actinomycetota</taxon>
        <taxon>Actinomycetes</taxon>
        <taxon>Kitasatosporales</taxon>
        <taxon>Streptomycetaceae</taxon>
        <taxon>Streptomyces</taxon>
    </lineage>
</organism>
<dbReference type="SUPFAM" id="SSF47413">
    <property type="entry name" value="lambda repressor-like DNA-binding domains"/>
    <property type="match status" value="1"/>
</dbReference>
<dbReference type="PROSITE" id="PS50943">
    <property type="entry name" value="HTH_CROC1"/>
    <property type="match status" value="1"/>
</dbReference>
<reference evidence="2" key="1">
    <citation type="submission" date="2022-10" db="EMBL/GenBank/DDBJ databases">
        <title>The complete genomes of actinobacterial strains from the NBC collection.</title>
        <authorList>
            <person name="Joergensen T.S."/>
            <person name="Alvarez Arevalo M."/>
            <person name="Sterndorff E.B."/>
            <person name="Faurdal D."/>
            <person name="Vuksanovic O."/>
            <person name="Mourched A.-S."/>
            <person name="Charusanti P."/>
            <person name="Shaw S."/>
            <person name="Blin K."/>
            <person name="Weber T."/>
        </authorList>
    </citation>
    <scope>NUCLEOTIDE SEQUENCE</scope>
    <source>
        <strain evidence="2">NBC_00003</strain>
    </source>
</reference>
<dbReference type="Gene3D" id="1.25.40.10">
    <property type="entry name" value="Tetratricopeptide repeat domain"/>
    <property type="match status" value="1"/>
</dbReference>
<dbReference type="Pfam" id="PF01381">
    <property type="entry name" value="HTH_3"/>
    <property type="match status" value="1"/>
</dbReference>
<dbReference type="GO" id="GO:0003677">
    <property type="term" value="F:DNA binding"/>
    <property type="evidence" value="ECO:0007669"/>
    <property type="project" value="InterPro"/>
</dbReference>
<dbReference type="CDD" id="cd00093">
    <property type="entry name" value="HTH_XRE"/>
    <property type="match status" value="1"/>
</dbReference>
<proteinExistence type="predicted"/>
<evidence type="ECO:0000313" key="2">
    <source>
        <dbReference type="EMBL" id="WTW63215.1"/>
    </source>
</evidence>
<dbReference type="InterPro" id="IPR010982">
    <property type="entry name" value="Lambda_DNA-bd_dom_sf"/>
</dbReference>
<dbReference type="InterPro" id="IPR011990">
    <property type="entry name" value="TPR-like_helical_dom_sf"/>
</dbReference>
<accession>A0AAU2V777</accession>